<comment type="subcellular location">
    <subcellularLocation>
        <location evidence="1">Membrane</location>
        <topology evidence="1">Multi-pass membrane protein</topology>
    </subcellularLocation>
</comment>
<dbReference type="GO" id="GO:0005886">
    <property type="term" value="C:plasma membrane"/>
    <property type="evidence" value="ECO:0007669"/>
    <property type="project" value="TreeGrafter"/>
</dbReference>
<feature type="transmembrane region" description="Helical" evidence="6">
    <location>
        <begin position="45"/>
        <end position="63"/>
    </location>
</feature>
<name>A0A317MR77_9GAMM</name>
<dbReference type="InterPro" id="IPR007267">
    <property type="entry name" value="GtrA_DPMS_TM"/>
</dbReference>
<evidence type="ECO:0000256" key="3">
    <source>
        <dbReference type="ARBA" id="ARBA00022692"/>
    </source>
</evidence>
<evidence type="ECO:0000256" key="4">
    <source>
        <dbReference type="ARBA" id="ARBA00022989"/>
    </source>
</evidence>
<keyword evidence="5 6" id="KW-0472">Membrane</keyword>
<keyword evidence="4 6" id="KW-1133">Transmembrane helix</keyword>
<dbReference type="GO" id="GO:0000271">
    <property type="term" value="P:polysaccharide biosynthetic process"/>
    <property type="evidence" value="ECO:0007669"/>
    <property type="project" value="InterPro"/>
</dbReference>
<feature type="domain" description="GtrA/DPMS transmembrane" evidence="7">
    <location>
        <begin position="21"/>
        <end position="131"/>
    </location>
</feature>
<dbReference type="Proteomes" id="UP000246569">
    <property type="component" value="Unassembled WGS sequence"/>
</dbReference>
<dbReference type="PANTHER" id="PTHR38459:SF1">
    <property type="entry name" value="PROPHAGE BACTOPRENOL-LINKED GLUCOSE TRANSLOCASE HOMOLOG"/>
    <property type="match status" value="1"/>
</dbReference>
<evidence type="ECO:0000256" key="5">
    <source>
        <dbReference type="ARBA" id="ARBA00023136"/>
    </source>
</evidence>
<evidence type="ECO:0000259" key="7">
    <source>
        <dbReference type="Pfam" id="PF04138"/>
    </source>
</evidence>
<evidence type="ECO:0000256" key="6">
    <source>
        <dbReference type="SAM" id="Phobius"/>
    </source>
</evidence>
<dbReference type="AlphaFoldDB" id="A0A317MR77"/>
<comment type="caution">
    <text evidence="8">The sequence shown here is derived from an EMBL/GenBank/DDBJ whole genome shotgun (WGS) entry which is preliminary data.</text>
</comment>
<dbReference type="InterPro" id="IPR051401">
    <property type="entry name" value="GtrA_CellWall_Glycosyl"/>
</dbReference>
<evidence type="ECO:0000256" key="1">
    <source>
        <dbReference type="ARBA" id="ARBA00004141"/>
    </source>
</evidence>
<gene>
    <name evidence="8" type="ORF">C7443_11443</name>
</gene>
<proteinExistence type="inferred from homology"/>
<feature type="transmembrane region" description="Helical" evidence="6">
    <location>
        <begin position="20"/>
        <end position="39"/>
    </location>
</feature>
<feature type="transmembrane region" description="Helical" evidence="6">
    <location>
        <begin position="83"/>
        <end position="101"/>
    </location>
</feature>
<keyword evidence="3 6" id="KW-0812">Transmembrane</keyword>
<dbReference type="RefSeq" id="WP_110020280.1">
    <property type="nucleotide sequence ID" value="NZ_QGTJ01000014.1"/>
</dbReference>
<accession>A0A317MR77</accession>
<dbReference type="OrthoDB" id="9801620at2"/>
<dbReference type="Pfam" id="PF04138">
    <property type="entry name" value="GtrA_DPMS_TM"/>
    <property type="match status" value="1"/>
</dbReference>
<organism evidence="8 9">
    <name type="scientific">Plasticicumulans acidivorans</name>
    <dbReference type="NCBI Taxonomy" id="886464"/>
    <lineage>
        <taxon>Bacteria</taxon>
        <taxon>Pseudomonadati</taxon>
        <taxon>Pseudomonadota</taxon>
        <taxon>Gammaproteobacteria</taxon>
        <taxon>Candidatus Competibacteraceae</taxon>
        <taxon>Plasticicumulans</taxon>
    </lineage>
</organism>
<sequence>MYKPIKNSLKWLANPRLRLVRFLLVGTLNTGFSYSLYAFFLMLGIHYTIANFLALIIGILFSFKTQSTLVFSNSNNKLLGRFCVTWLIIYIINTLLIGILIHFGLSGYTAGALALPVTVCLSYLMQKHFVFKVTDRALASAPGTLGNNG</sequence>
<evidence type="ECO:0000313" key="9">
    <source>
        <dbReference type="Proteomes" id="UP000246569"/>
    </source>
</evidence>
<dbReference type="PANTHER" id="PTHR38459">
    <property type="entry name" value="PROPHAGE BACTOPRENOL-LINKED GLUCOSE TRANSLOCASE HOMOLOG"/>
    <property type="match status" value="1"/>
</dbReference>
<reference evidence="8 9" key="1">
    <citation type="submission" date="2018-05" db="EMBL/GenBank/DDBJ databases">
        <title>Genomic Encyclopedia of Type Strains, Phase IV (KMG-IV): sequencing the most valuable type-strain genomes for metagenomic binning, comparative biology and taxonomic classification.</title>
        <authorList>
            <person name="Goeker M."/>
        </authorList>
    </citation>
    <scope>NUCLEOTIDE SEQUENCE [LARGE SCALE GENOMIC DNA]</scope>
    <source>
        <strain evidence="8 9">DSM 23606</strain>
    </source>
</reference>
<comment type="similarity">
    <text evidence="2">Belongs to the GtrA family.</text>
</comment>
<evidence type="ECO:0000256" key="2">
    <source>
        <dbReference type="ARBA" id="ARBA00009399"/>
    </source>
</evidence>
<protein>
    <submittedName>
        <fullName evidence="8">Putative flippase GtrA</fullName>
    </submittedName>
</protein>
<feature type="transmembrane region" description="Helical" evidence="6">
    <location>
        <begin position="107"/>
        <end position="125"/>
    </location>
</feature>
<dbReference type="EMBL" id="QGTJ01000014">
    <property type="protein sequence ID" value="PWV58717.1"/>
    <property type="molecule type" value="Genomic_DNA"/>
</dbReference>
<keyword evidence="9" id="KW-1185">Reference proteome</keyword>
<evidence type="ECO:0000313" key="8">
    <source>
        <dbReference type="EMBL" id="PWV58717.1"/>
    </source>
</evidence>